<evidence type="ECO:0000256" key="1">
    <source>
        <dbReference type="ARBA" id="ARBA00012493"/>
    </source>
</evidence>
<dbReference type="eggNOG" id="KOG1075">
    <property type="taxonomic scope" value="Eukaryota"/>
</dbReference>
<dbReference type="Pfam" id="PF00078">
    <property type="entry name" value="RVT_1"/>
    <property type="match status" value="1"/>
</dbReference>
<evidence type="ECO:0000259" key="2">
    <source>
        <dbReference type="PROSITE" id="PS50878"/>
    </source>
</evidence>
<dbReference type="InterPro" id="IPR000477">
    <property type="entry name" value="RT_dom"/>
</dbReference>
<dbReference type="PROSITE" id="PS50878">
    <property type="entry name" value="RT_POL"/>
    <property type="match status" value="1"/>
</dbReference>
<name>M3Z5H9_MUSPF</name>
<dbReference type="EC" id="2.7.7.49" evidence="1"/>
<sequence>MEGKLPNSFYEASITLIPKPDKDPTRKESYRPISLMNTDAKILNKILANRIQQYIKKIIHHDQVGFIPGLQGWFNIRKSVNVIQHINKRKNKNHMILSIDAEKAFDKVQHPFLIKTLQSVGIEGTYLNIIKAIYKKPTANIILNGEKLKAFPLRSGTRQGCPLSPLLFNIVLEVLASESRQQKEIKGIQIGKEEVKLSLFADDMILYVENPKDSTPKLLELIQEFSKVSGYKINAQKSVAFLYTNSKTEERDIKESIPFTIAAKTIRYLGINLTKETQNLYSENYKVLMKEIEEDTKKWKNVPCSWIGRINIVKMSMLPKAI</sequence>
<dbReference type="HOGENOM" id="CLU_000680_27_0_1"/>
<dbReference type="GO" id="GO:0003964">
    <property type="term" value="F:RNA-directed DNA polymerase activity"/>
    <property type="evidence" value="ECO:0007669"/>
    <property type="project" value="UniProtKB-EC"/>
</dbReference>
<dbReference type="SUPFAM" id="SSF56672">
    <property type="entry name" value="DNA/RNA polymerases"/>
    <property type="match status" value="1"/>
</dbReference>
<dbReference type="PANTHER" id="PTHR19446">
    <property type="entry name" value="REVERSE TRANSCRIPTASES"/>
    <property type="match status" value="1"/>
</dbReference>
<dbReference type="InParanoid" id="M3Z5H9"/>
<dbReference type="InterPro" id="IPR043502">
    <property type="entry name" value="DNA/RNA_pol_sf"/>
</dbReference>
<dbReference type="EMBL" id="AEYP01023084">
    <property type="status" value="NOT_ANNOTATED_CDS"/>
    <property type="molecule type" value="Genomic_DNA"/>
</dbReference>
<evidence type="ECO:0000313" key="3">
    <source>
        <dbReference type="Ensembl" id="ENSMPUP00000018841.1"/>
    </source>
</evidence>
<organism evidence="3">
    <name type="scientific">Mustela putorius furo</name>
    <name type="common">European domestic ferret</name>
    <name type="synonym">Mustela furo</name>
    <dbReference type="NCBI Taxonomy" id="9669"/>
    <lineage>
        <taxon>Eukaryota</taxon>
        <taxon>Metazoa</taxon>
        <taxon>Chordata</taxon>
        <taxon>Craniata</taxon>
        <taxon>Vertebrata</taxon>
        <taxon>Euteleostomi</taxon>
        <taxon>Mammalia</taxon>
        <taxon>Eutheria</taxon>
        <taxon>Laurasiatheria</taxon>
        <taxon>Carnivora</taxon>
        <taxon>Caniformia</taxon>
        <taxon>Musteloidea</taxon>
        <taxon>Mustelidae</taxon>
        <taxon>Mustelinae</taxon>
        <taxon>Mustela</taxon>
    </lineage>
</organism>
<protein>
    <recommendedName>
        <fullName evidence="1">RNA-directed DNA polymerase</fullName>
        <ecNumber evidence="1">2.7.7.49</ecNumber>
    </recommendedName>
</protein>
<proteinExistence type="predicted"/>
<dbReference type="OMA" id="GENFASW"/>
<dbReference type="Ensembl" id="ENSMPUT00000019113.1">
    <property type="protein sequence ID" value="ENSMPUP00000018841.1"/>
    <property type="gene ID" value="ENSMPUG00000018961.1"/>
</dbReference>
<dbReference type="CDD" id="cd01650">
    <property type="entry name" value="RT_nLTR_like"/>
    <property type="match status" value="1"/>
</dbReference>
<reference evidence="3" key="1">
    <citation type="submission" date="2024-06" db="UniProtKB">
        <authorList>
            <consortium name="Ensembl"/>
        </authorList>
    </citation>
    <scope>IDENTIFICATION</scope>
</reference>
<accession>M3Z5H9</accession>
<feature type="domain" description="Reverse transcriptase" evidence="2">
    <location>
        <begin position="1"/>
        <end position="273"/>
    </location>
</feature>
<dbReference type="GeneTree" id="ENSGT01150000286964"/>
<dbReference type="STRING" id="9669.ENSMPUP00000018841"/>
<dbReference type="AlphaFoldDB" id="M3Z5H9"/>